<comment type="caution">
    <text evidence="4">The sequence shown here is derived from an EMBL/GenBank/DDBJ whole genome shotgun (WGS) entry which is preliminary data.</text>
</comment>
<protein>
    <submittedName>
        <fullName evidence="4">ATP-binding protein</fullName>
    </submittedName>
</protein>
<keyword evidence="4" id="KW-0067">ATP-binding</keyword>
<organism evidence="4 5">
    <name type="scientific">Nitratireductor arenosus</name>
    <dbReference type="NCBI Taxonomy" id="2682096"/>
    <lineage>
        <taxon>Bacteria</taxon>
        <taxon>Pseudomonadati</taxon>
        <taxon>Pseudomonadota</taxon>
        <taxon>Alphaproteobacteria</taxon>
        <taxon>Hyphomicrobiales</taxon>
        <taxon>Phyllobacteriaceae</taxon>
        <taxon>Nitratireductor</taxon>
    </lineage>
</organism>
<accession>A0A844QPJ0</accession>
<name>A0A844QPJ0_9HYPH</name>
<gene>
    <name evidence="4" type="ORF">GN330_21710</name>
</gene>
<dbReference type="Pfam" id="PF03237">
    <property type="entry name" value="Terminase_6N"/>
    <property type="match status" value="1"/>
</dbReference>
<feature type="domain" description="Terminase large subunit gp17-like C-terminal" evidence="3">
    <location>
        <begin position="297"/>
        <end position="444"/>
    </location>
</feature>
<dbReference type="Gene3D" id="3.40.50.300">
    <property type="entry name" value="P-loop containing nucleotide triphosphate hydrolases"/>
    <property type="match status" value="1"/>
</dbReference>
<dbReference type="AlphaFoldDB" id="A0A844QPJ0"/>
<dbReference type="GO" id="GO:0005524">
    <property type="term" value="F:ATP binding"/>
    <property type="evidence" value="ECO:0007669"/>
    <property type="project" value="UniProtKB-KW"/>
</dbReference>
<evidence type="ECO:0000256" key="2">
    <source>
        <dbReference type="SAM" id="MobiDB-lite"/>
    </source>
</evidence>
<evidence type="ECO:0000313" key="4">
    <source>
        <dbReference type="EMBL" id="MVA99873.1"/>
    </source>
</evidence>
<dbReference type="Gene3D" id="3.30.420.240">
    <property type="match status" value="1"/>
</dbReference>
<reference evidence="4 5" key="1">
    <citation type="submission" date="2019-12" db="EMBL/GenBank/DDBJ databases">
        <title>Nitratireductor arenosus sp. nov., Isolated from sea sand, Jeju island, South Korea.</title>
        <authorList>
            <person name="Kim W."/>
        </authorList>
    </citation>
    <scope>NUCLEOTIDE SEQUENCE [LARGE SCALE GENOMIC DNA]</scope>
    <source>
        <strain evidence="4 5">CAU 1489</strain>
    </source>
</reference>
<keyword evidence="1" id="KW-1188">Viral release from host cell</keyword>
<feature type="region of interest" description="Disordered" evidence="2">
    <location>
        <begin position="1"/>
        <end position="34"/>
    </location>
</feature>
<dbReference type="Pfam" id="PF17289">
    <property type="entry name" value="Terminase_6C"/>
    <property type="match status" value="1"/>
</dbReference>
<sequence>MTPKRPPSWRRSTSASSRSPTNSPPRSSTEAAAAARAAGWTPSLDEAWTIRREWVVFARARQYPLLWPPGRSWLVLGGRGAGKTRLGAEWVDALVRGLPPFAHRKYGRLALIGETLADVREVMIDGLSGIAARARQARPRYEPSRRRLVWPGGATAQIFSSEDPESLRGPQFDAAWCDEAGKWRHAEACFDMLQFGLRVGPAPKQLITTTPRPIPLLRRLLADPAVTVTRMKTADNQANLAAGFVDRLRTRYGGTRLGRQELDGEMIADREDALWSRQMVEAAFRPGTAALARIVVAVDPPASARRTSDACGIVVAGATADGEAVVIADATLRRARPHDWASRVAALYHRHRADRVVVEVNQGGDMVEAVIRNVDAAVAVKPVRASRGKWLRAEPVAALYEQGRVRHAARFPELEDEMCDFGPDGLAGGRSPDRLDALVWALSELLLAARGNPRIRDIR</sequence>
<proteinExistence type="predicted"/>
<dbReference type="InterPro" id="IPR035421">
    <property type="entry name" value="Terminase_6C"/>
</dbReference>
<keyword evidence="4" id="KW-0547">Nucleotide-binding</keyword>
<dbReference type="EMBL" id="WPHG01000008">
    <property type="protein sequence ID" value="MVA99873.1"/>
    <property type="molecule type" value="Genomic_DNA"/>
</dbReference>
<feature type="compositionally biased region" description="Low complexity" evidence="2">
    <location>
        <begin position="9"/>
        <end position="34"/>
    </location>
</feature>
<dbReference type="Proteomes" id="UP000463224">
    <property type="component" value="Unassembled WGS sequence"/>
</dbReference>
<keyword evidence="5" id="KW-1185">Reference proteome</keyword>
<evidence type="ECO:0000313" key="5">
    <source>
        <dbReference type="Proteomes" id="UP000463224"/>
    </source>
</evidence>
<dbReference type="InterPro" id="IPR027417">
    <property type="entry name" value="P-loop_NTPase"/>
</dbReference>
<evidence type="ECO:0000259" key="3">
    <source>
        <dbReference type="Pfam" id="PF17289"/>
    </source>
</evidence>
<evidence type="ECO:0000256" key="1">
    <source>
        <dbReference type="ARBA" id="ARBA00022612"/>
    </source>
</evidence>